<evidence type="ECO:0000256" key="8">
    <source>
        <dbReference type="RuleBase" id="RU003887"/>
    </source>
</evidence>
<dbReference type="InterPro" id="IPR002942">
    <property type="entry name" value="S4_RNA-bd"/>
</dbReference>
<keyword evidence="3 7" id="KW-0694">RNA-binding</keyword>
<dbReference type="InterPro" id="IPR020103">
    <property type="entry name" value="PsdUridine_synth_cat_dom_sf"/>
</dbReference>
<dbReference type="GO" id="GO:0160139">
    <property type="term" value="F:23S rRNA pseudouridine(2605) synthase activity"/>
    <property type="evidence" value="ECO:0007669"/>
    <property type="project" value="UniProtKB-EC"/>
</dbReference>
<dbReference type="InterPro" id="IPR020094">
    <property type="entry name" value="TruA/RsuA/RluB/E/F_N"/>
</dbReference>
<dbReference type="FunFam" id="3.10.290.10:FF:000003">
    <property type="entry name" value="Pseudouridine synthase"/>
    <property type="match status" value="1"/>
</dbReference>
<dbReference type="Gene3D" id="3.30.70.1560">
    <property type="entry name" value="Alpha-L RNA-binding motif"/>
    <property type="match status" value="1"/>
</dbReference>
<evidence type="ECO:0000313" key="12">
    <source>
        <dbReference type="Proteomes" id="UP000543030"/>
    </source>
</evidence>
<dbReference type="SUPFAM" id="SSF55120">
    <property type="entry name" value="Pseudouridine synthase"/>
    <property type="match status" value="1"/>
</dbReference>
<evidence type="ECO:0000259" key="10">
    <source>
        <dbReference type="SMART" id="SM00363"/>
    </source>
</evidence>
<evidence type="ECO:0000256" key="6">
    <source>
        <dbReference type="ARBA" id="ARBA00037383"/>
    </source>
</evidence>
<dbReference type="InterPro" id="IPR018496">
    <property type="entry name" value="PsdUridine_synth_RsuA/RluB_CS"/>
</dbReference>
<dbReference type="SUPFAM" id="SSF55174">
    <property type="entry name" value="Alpha-L RNA-binding motif"/>
    <property type="match status" value="1"/>
</dbReference>
<organism evidence="11 12">
    <name type="scientific">Silvimonas terrae</name>
    <dbReference type="NCBI Taxonomy" id="300266"/>
    <lineage>
        <taxon>Bacteria</taxon>
        <taxon>Pseudomonadati</taxon>
        <taxon>Pseudomonadota</taxon>
        <taxon>Betaproteobacteria</taxon>
        <taxon>Neisseriales</taxon>
        <taxon>Chitinibacteraceae</taxon>
        <taxon>Silvimonas</taxon>
    </lineage>
</organism>
<dbReference type="SMART" id="SM00363">
    <property type="entry name" value="S4"/>
    <property type="match status" value="1"/>
</dbReference>
<proteinExistence type="inferred from homology"/>
<dbReference type="PANTHER" id="PTHR47683">
    <property type="entry name" value="PSEUDOURIDINE SYNTHASE FAMILY PROTEIN-RELATED"/>
    <property type="match status" value="1"/>
</dbReference>
<evidence type="ECO:0000256" key="1">
    <source>
        <dbReference type="ARBA" id="ARBA00008348"/>
    </source>
</evidence>
<dbReference type="Gene3D" id="3.10.290.10">
    <property type="entry name" value="RNA-binding S4 domain"/>
    <property type="match status" value="1"/>
</dbReference>
<accession>A0A840RD27</accession>
<dbReference type="GO" id="GO:0003723">
    <property type="term" value="F:RNA binding"/>
    <property type="evidence" value="ECO:0007669"/>
    <property type="project" value="UniProtKB-KW"/>
</dbReference>
<name>A0A840RD27_9NEIS</name>
<evidence type="ECO:0000256" key="2">
    <source>
        <dbReference type="ARBA" id="ARBA00022552"/>
    </source>
</evidence>
<sequence length="381" mass="42814">MKTTRARRPQPAIREQKSGENQKAAAGVRRTRTKDASDNWHSGPREETSGRGAKPAPRTGARAATTARPANTRPATATGDAPAAAPTTSKPPRTGRVARAKKMLVRHGSAKQVETQKQLRAKRLTSDQVGEERLQKALAYSGWGSRREAETWIEQGRVSVNGKIAELGAKVKQGDDVRVDGKRVALRWADRLPRIVMYHKQEGELVTRDDPQGRVTVFDRLPKLASSKWVAIGRLDFNTSGLLLLTTSGDLANRMMHPSFEVEREYAARVLGELTGEQMNEMTRGVELDDGQAHFDHISDSGGEGANRWYRVVLREGRNREVRRMFEHFELTVSRLMRVRYGMFHLPARLKRGQFYELNETEVLAALKWADLRINGQTKDF</sequence>
<gene>
    <name evidence="11" type="ORF">HNQ50_001206</name>
</gene>
<dbReference type="Gene3D" id="3.30.70.580">
    <property type="entry name" value="Pseudouridine synthase I, catalytic domain, N-terminal subdomain"/>
    <property type="match status" value="1"/>
</dbReference>
<feature type="compositionally biased region" description="Basic and acidic residues" evidence="9">
    <location>
        <begin position="33"/>
        <end position="49"/>
    </location>
</feature>
<evidence type="ECO:0000256" key="3">
    <source>
        <dbReference type="ARBA" id="ARBA00022884"/>
    </source>
</evidence>
<dbReference type="InterPro" id="IPR036986">
    <property type="entry name" value="S4_RNA-bd_sf"/>
</dbReference>
<dbReference type="FunFam" id="3.30.70.580:FF:000009">
    <property type="entry name" value="Pseudouridine synthase"/>
    <property type="match status" value="1"/>
</dbReference>
<dbReference type="NCBIfam" id="TIGR00093">
    <property type="entry name" value="pseudouridine synthase"/>
    <property type="match status" value="1"/>
</dbReference>
<dbReference type="InterPro" id="IPR006145">
    <property type="entry name" value="PsdUridine_synth_RsuA/RluA"/>
</dbReference>
<dbReference type="CDD" id="cd00165">
    <property type="entry name" value="S4"/>
    <property type="match status" value="1"/>
</dbReference>
<comment type="catalytic activity">
    <reaction evidence="5">
        <text>uridine(2605) in 23S rRNA = pseudouridine(2605) in 23S rRNA</text>
        <dbReference type="Rhea" id="RHEA:42520"/>
        <dbReference type="Rhea" id="RHEA-COMP:10095"/>
        <dbReference type="Rhea" id="RHEA-COMP:10096"/>
        <dbReference type="ChEBI" id="CHEBI:65314"/>
        <dbReference type="ChEBI" id="CHEBI:65315"/>
        <dbReference type="EC" id="5.4.99.22"/>
    </reaction>
</comment>
<dbReference type="Pfam" id="PF00849">
    <property type="entry name" value="PseudoU_synth_2"/>
    <property type="match status" value="1"/>
</dbReference>
<dbReference type="GO" id="GO:0000455">
    <property type="term" value="P:enzyme-directed rRNA pseudouridine synthesis"/>
    <property type="evidence" value="ECO:0007669"/>
    <property type="project" value="UniProtKB-ARBA"/>
</dbReference>
<dbReference type="FunFam" id="3.30.70.1560:FF:000001">
    <property type="entry name" value="Pseudouridine synthase"/>
    <property type="match status" value="1"/>
</dbReference>
<evidence type="ECO:0000256" key="5">
    <source>
        <dbReference type="ARBA" id="ARBA00036944"/>
    </source>
</evidence>
<keyword evidence="4 8" id="KW-0413">Isomerase</keyword>
<feature type="compositionally biased region" description="Low complexity" evidence="9">
    <location>
        <begin position="50"/>
        <end position="94"/>
    </location>
</feature>
<keyword evidence="12" id="KW-1185">Reference proteome</keyword>
<reference evidence="11 12" key="1">
    <citation type="submission" date="2020-08" db="EMBL/GenBank/DDBJ databases">
        <title>Genomic Encyclopedia of Type Strains, Phase IV (KMG-IV): sequencing the most valuable type-strain genomes for metagenomic binning, comparative biology and taxonomic classification.</title>
        <authorList>
            <person name="Goeker M."/>
        </authorList>
    </citation>
    <scope>NUCLEOTIDE SEQUENCE [LARGE SCALE GENOMIC DNA]</scope>
    <source>
        <strain evidence="11 12">DSM 18233</strain>
    </source>
</reference>
<dbReference type="PROSITE" id="PS50889">
    <property type="entry name" value="S4"/>
    <property type="match status" value="1"/>
</dbReference>
<comment type="similarity">
    <text evidence="1 8">Belongs to the pseudouridine synthase RsuA family.</text>
</comment>
<dbReference type="EC" id="5.4.99.-" evidence="8"/>
<dbReference type="EMBL" id="JACHHN010000002">
    <property type="protein sequence ID" value="MBB5190484.1"/>
    <property type="molecule type" value="Genomic_DNA"/>
</dbReference>
<dbReference type="NCBIfam" id="NF007976">
    <property type="entry name" value="PRK10700.1"/>
    <property type="match status" value="1"/>
</dbReference>
<evidence type="ECO:0000256" key="7">
    <source>
        <dbReference type="PROSITE-ProRule" id="PRU00182"/>
    </source>
</evidence>
<evidence type="ECO:0000313" key="11">
    <source>
        <dbReference type="EMBL" id="MBB5190484.1"/>
    </source>
</evidence>
<evidence type="ECO:0000256" key="9">
    <source>
        <dbReference type="SAM" id="MobiDB-lite"/>
    </source>
</evidence>
<comment type="caution">
    <text evidence="11">The sequence shown here is derived from an EMBL/GenBank/DDBJ whole genome shotgun (WGS) entry which is preliminary data.</text>
</comment>
<feature type="region of interest" description="Disordered" evidence="9">
    <location>
        <begin position="1"/>
        <end position="97"/>
    </location>
</feature>
<dbReference type="CDD" id="cd02556">
    <property type="entry name" value="PseudoU_synth_RluB"/>
    <property type="match status" value="1"/>
</dbReference>
<dbReference type="GO" id="GO:0005829">
    <property type="term" value="C:cytosol"/>
    <property type="evidence" value="ECO:0007669"/>
    <property type="project" value="UniProtKB-ARBA"/>
</dbReference>
<dbReference type="InterPro" id="IPR042092">
    <property type="entry name" value="PsdUridine_s_RsuA/RluB/E/F_cat"/>
</dbReference>
<comment type="function">
    <text evidence="6">Responsible for synthesis of pseudouridine from uracil-2605 in 23S ribosomal RNA.</text>
</comment>
<dbReference type="RefSeq" id="WP_184098557.1">
    <property type="nucleotide sequence ID" value="NZ_JACHHN010000002.1"/>
</dbReference>
<dbReference type="AlphaFoldDB" id="A0A840RD27"/>
<keyword evidence="2" id="KW-0698">rRNA processing</keyword>
<dbReference type="InterPro" id="IPR050343">
    <property type="entry name" value="RsuA_PseudoU_synthase"/>
</dbReference>
<dbReference type="PANTHER" id="PTHR47683:SF3">
    <property type="entry name" value="RIBOSOMAL LARGE SUBUNIT PSEUDOURIDINE SYNTHASE B"/>
    <property type="match status" value="1"/>
</dbReference>
<evidence type="ECO:0000256" key="4">
    <source>
        <dbReference type="ARBA" id="ARBA00023235"/>
    </source>
</evidence>
<dbReference type="InterPro" id="IPR000748">
    <property type="entry name" value="PsdUridine_synth_RsuA/RluB/E/F"/>
</dbReference>
<dbReference type="Pfam" id="PF01479">
    <property type="entry name" value="S4"/>
    <property type="match status" value="1"/>
</dbReference>
<protein>
    <recommendedName>
        <fullName evidence="8">Pseudouridine synthase</fullName>
        <ecNumber evidence="8">5.4.99.-</ecNumber>
    </recommendedName>
</protein>
<dbReference type="PROSITE" id="PS01149">
    <property type="entry name" value="PSI_RSU"/>
    <property type="match status" value="1"/>
</dbReference>
<dbReference type="Proteomes" id="UP000543030">
    <property type="component" value="Unassembled WGS sequence"/>
</dbReference>
<feature type="domain" description="RNA-binding S4" evidence="10">
    <location>
        <begin position="132"/>
        <end position="193"/>
    </location>
</feature>